<dbReference type="PANTHER" id="PTHR30576:SF21">
    <property type="entry name" value="UDP-GLUCOSE:UNDECAPRENYL-PHOSPHATE GLUCOSE-1-PHOSPHATE TRANSFERASE"/>
    <property type="match status" value="1"/>
</dbReference>
<organism evidence="10 11">
    <name type="scientific">Candidatus Dactylopiibacterium carminicum</name>
    <dbReference type="NCBI Taxonomy" id="857335"/>
    <lineage>
        <taxon>Bacteria</taxon>
        <taxon>Pseudomonadati</taxon>
        <taxon>Pseudomonadota</taxon>
        <taxon>Betaproteobacteria</taxon>
        <taxon>Rhodocyclales</taxon>
        <taxon>Rhodocyclaceae</taxon>
        <taxon>Candidatus Dactylopiibacterium</taxon>
    </lineage>
</organism>
<dbReference type="RefSeq" id="WP_095524105.1">
    <property type="nucleotide sequence ID" value="NZ_MDUX01000015.1"/>
</dbReference>
<gene>
    <name evidence="9" type="ORF">BGI27_06540</name>
    <name evidence="10" type="ORF">CGU29_06980</name>
</gene>
<evidence type="ECO:0000313" key="12">
    <source>
        <dbReference type="Proteomes" id="UP000623509"/>
    </source>
</evidence>
<accession>A0A272EUA4</accession>
<evidence type="ECO:0000256" key="6">
    <source>
        <dbReference type="ARBA" id="ARBA00023136"/>
    </source>
</evidence>
<dbReference type="InterPro" id="IPR017473">
    <property type="entry name" value="Undecaprenyl-P_gluc_Ptfrase"/>
</dbReference>
<dbReference type="GO" id="GO:0089702">
    <property type="term" value="F:undecaprenyl-phosphate glucose phosphotransferase activity"/>
    <property type="evidence" value="ECO:0007669"/>
    <property type="project" value="TreeGrafter"/>
</dbReference>
<keyword evidence="6 7" id="KW-0472">Membrane</keyword>
<evidence type="ECO:0000313" key="9">
    <source>
        <dbReference type="EMBL" id="KAF7599737.1"/>
    </source>
</evidence>
<evidence type="ECO:0000256" key="7">
    <source>
        <dbReference type="SAM" id="Phobius"/>
    </source>
</evidence>
<feature type="transmembrane region" description="Helical" evidence="7">
    <location>
        <begin position="282"/>
        <end position="306"/>
    </location>
</feature>
<dbReference type="InterPro" id="IPR036291">
    <property type="entry name" value="NAD(P)-bd_dom_sf"/>
</dbReference>
<dbReference type="OrthoDB" id="9808602at2"/>
<protein>
    <submittedName>
        <fullName evidence="10">Undecaprenyl-phosphate glucose phosphotransferase</fullName>
    </submittedName>
</protein>
<dbReference type="NCBIfam" id="TIGR03025">
    <property type="entry name" value="EPS_sugtrans"/>
    <property type="match status" value="1"/>
</dbReference>
<evidence type="ECO:0000256" key="5">
    <source>
        <dbReference type="ARBA" id="ARBA00022989"/>
    </source>
</evidence>
<comment type="similarity">
    <text evidence="2">Belongs to the bacterial sugar transferase family.</text>
</comment>
<dbReference type="SUPFAM" id="SSF51735">
    <property type="entry name" value="NAD(P)-binding Rossmann-fold domains"/>
    <property type="match status" value="1"/>
</dbReference>
<dbReference type="InterPro" id="IPR003362">
    <property type="entry name" value="Bact_transf"/>
</dbReference>
<evidence type="ECO:0000259" key="8">
    <source>
        <dbReference type="Pfam" id="PF02397"/>
    </source>
</evidence>
<dbReference type="Gene3D" id="3.40.50.720">
    <property type="entry name" value="NAD(P)-binding Rossmann-like Domain"/>
    <property type="match status" value="1"/>
</dbReference>
<keyword evidence="12" id="KW-1185">Reference proteome</keyword>
<comment type="subcellular location">
    <subcellularLocation>
        <location evidence="1">Membrane</location>
        <topology evidence="1">Multi-pass membrane protein</topology>
    </subcellularLocation>
</comment>
<feature type="transmembrane region" description="Helical" evidence="7">
    <location>
        <begin position="82"/>
        <end position="98"/>
    </location>
</feature>
<dbReference type="EMBL" id="MDUX01000015">
    <property type="protein sequence ID" value="KAF7599737.1"/>
    <property type="molecule type" value="Genomic_DNA"/>
</dbReference>
<dbReference type="InterPro" id="IPR017475">
    <property type="entry name" value="EPS_sugar_tfrase"/>
</dbReference>
<dbReference type="GO" id="GO:0009242">
    <property type="term" value="P:colanic acid biosynthetic process"/>
    <property type="evidence" value="ECO:0007669"/>
    <property type="project" value="TreeGrafter"/>
</dbReference>
<feature type="transmembrane region" description="Helical" evidence="7">
    <location>
        <begin position="50"/>
        <end position="70"/>
    </location>
</feature>
<comment type="caution">
    <text evidence="10">The sequence shown here is derived from an EMBL/GenBank/DDBJ whole genome shotgun (WGS) entry which is preliminary data.</text>
</comment>
<evidence type="ECO:0000313" key="11">
    <source>
        <dbReference type="Proteomes" id="UP000216107"/>
    </source>
</evidence>
<dbReference type="NCBIfam" id="TIGR03023">
    <property type="entry name" value="WcaJ_sugtrans"/>
    <property type="match status" value="1"/>
</dbReference>
<dbReference type="GO" id="GO:0016020">
    <property type="term" value="C:membrane"/>
    <property type="evidence" value="ECO:0007669"/>
    <property type="project" value="UniProtKB-SubCell"/>
</dbReference>
<evidence type="ECO:0000256" key="3">
    <source>
        <dbReference type="ARBA" id="ARBA00022679"/>
    </source>
</evidence>
<feature type="domain" description="Bacterial sugar transferase" evidence="8">
    <location>
        <begin position="277"/>
        <end position="461"/>
    </location>
</feature>
<dbReference type="Pfam" id="PF02397">
    <property type="entry name" value="Bac_transf"/>
    <property type="match status" value="1"/>
</dbReference>
<dbReference type="Proteomes" id="UP000216107">
    <property type="component" value="Unassembled WGS sequence"/>
</dbReference>
<dbReference type="Proteomes" id="UP000623509">
    <property type="component" value="Unassembled WGS sequence"/>
</dbReference>
<reference evidence="9 12" key="1">
    <citation type="submission" date="2016-08" db="EMBL/GenBank/DDBJ databases">
        <title>Candidatus Dactylopiibacterium carminicum genome sequence.</title>
        <authorList>
            <person name="Ramirez-Puebla S.T."/>
            <person name="Ormeno-Orrillo E."/>
            <person name="Vera-Ponce De Leon A."/>
            <person name="Luis L."/>
            <person name="Sanchez-Flores A."/>
            <person name="Monica R."/>
            <person name="Martinez-Romero E."/>
        </authorList>
    </citation>
    <scope>NUCLEOTIDE SEQUENCE [LARGE SCALE GENOMIC DNA]</scope>
    <source>
        <strain evidence="9">END1</strain>
    </source>
</reference>
<keyword evidence="5 7" id="KW-1133">Transmembrane helix</keyword>
<name>A0A272EUA4_9RHOO</name>
<evidence type="ECO:0000256" key="4">
    <source>
        <dbReference type="ARBA" id="ARBA00022692"/>
    </source>
</evidence>
<evidence type="ECO:0000256" key="2">
    <source>
        <dbReference type="ARBA" id="ARBA00006464"/>
    </source>
</evidence>
<dbReference type="Pfam" id="PF13727">
    <property type="entry name" value="CoA_binding_3"/>
    <property type="match status" value="1"/>
</dbReference>
<evidence type="ECO:0000313" key="10">
    <source>
        <dbReference type="EMBL" id="PAS93673.1"/>
    </source>
</evidence>
<feature type="transmembrane region" description="Helical" evidence="7">
    <location>
        <begin position="20"/>
        <end position="44"/>
    </location>
</feature>
<dbReference type="AlphaFoldDB" id="A0A272EUA4"/>
<evidence type="ECO:0000256" key="1">
    <source>
        <dbReference type="ARBA" id="ARBA00004141"/>
    </source>
</evidence>
<proteinExistence type="inferred from homology"/>
<sequence>MLGILERQKFGGLLRSRVTLISAIEMFLDPCVIMSCLLATALWFDEPLGAQYMILALLAFSLSFPGNLSLMDSQRRIVRKGIMSWGLVIGLLFLFGYGSGLDRFYPNNVLWSWAALSLVCVLGARLGIRSWLPRLLADRRRNPAVVVGGNALGQTLARQFANSPHLGVEVLGFFDDRSAERLAAENEHSPELLGRLDSLADYVKHNHIEQVYIALPMASQPRILKLLDDMKDTTASIYFVPDIFVTDLIQGRMETVNGIPVVAVCETPFTGLNGGLKRASDIVLALLILALIWPILLICALCVKLSSPGPIIFRQRRYGLDGREILVYKFRSMTVCEDGSVVTQATRNDQRITRFGALARKTSLDELPQFINVLQGRMSIVGPRPHAVAHNELYRRQVKGYMIRHKVRPGITGWAQVNGCRGETETVDKMEKRIEYDLEYLRNWSLSLDLWIIAKTVGLMLKDSKAY</sequence>
<keyword evidence="4 7" id="KW-0812">Transmembrane</keyword>
<dbReference type="PANTHER" id="PTHR30576">
    <property type="entry name" value="COLANIC BIOSYNTHESIS UDP-GLUCOSE LIPID CARRIER TRANSFERASE"/>
    <property type="match status" value="1"/>
</dbReference>
<feature type="transmembrane region" description="Helical" evidence="7">
    <location>
        <begin position="110"/>
        <end position="132"/>
    </location>
</feature>
<dbReference type="EMBL" id="NMRN01000014">
    <property type="protein sequence ID" value="PAS93673.1"/>
    <property type="molecule type" value="Genomic_DNA"/>
</dbReference>
<reference evidence="10 11" key="2">
    <citation type="submission" date="2017-07" db="EMBL/GenBank/DDBJ databases">
        <title>Candidatus Dactylopiibacterium carminicum, a nitrogen-fixing symbiont of the cochineal insect Dactylopius coccus and Dactylopius opuntiae (Hemiptera: Coccoidea: Dactylopiidae).</title>
        <authorList>
            <person name="Vera A."/>
        </authorList>
    </citation>
    <scope>NUCLEOTIDE SEQUENCE [LARGE SCALE GENOMIC DNA]</scope>
    <source>
        <strain evidence="10 11">NFDCM</strain>
    </source>
</reference>
<keyword evidence="3 10" id="KW-0808">Transferase</keyword>